<keyword evidence="2" id="KW-1185">Reference proteome</keyword>
<reference evidence="1 2" key="1">
    <citation type="journal article" date="2018" name="Nat. Ecol. Evol.">
        <title>Pezizomycetes genomes reveal the molecular basis of ectomycorrhizal truffle lifestyle.</title>
        <authorList>
            <person name="Murat C."/>
            <person name="Payen T."/>
            <person name="Noel B."/>
            <person name="Kuo A."/>
            <person name="Morin E."/>
            <person name="Chen J."/>
            <person name="Kohler A."/>
            <person name="Krizsan K."/>
            <person name="Balestrini R."/>
            <person name="Da Silva C."/>
            <person name="Montanini B."/>
            <person name="Hainaut M."/>
            <person name="Levati E."/>
            <person name="Barry K.W."/>
            <person name="Belfiori B."/>
            <person name="Cichocki N."/>
            <person name="Clum A."/>
            <person name="Dockter R.B."/>
            <person name="Fauchery L."/>
            <person name="Guy J."/>
            <person name="Iotti M."/>
            <person name="Le Tacon F."/>
            <person name="Lindquist E.A."/>
            <person name="Lipzen A."/>
            <person name="Malagnac F."/>
            <person name="Mello A."/>
            <person name="Molinier V."/>
            <person name="Miyauchi S."/>
            <person name="Poulain J."/>
            <person name="Riccioni C."/>
            <person name="Rubini A."/>
            <person name="Sitrit Y."/>
            <person name="Splivallo R."/>
            <person name="Traeger S."/>
            <person name="Wang M."/>
            <person name="Zifcakova L."/>
            <person name="Wipf D."/>
            <person name="Zambonelli A."/>
            <person name="Paolocci F."/>
            <person name="Nowrousian M."/>
            <person name="Ottonello S."/>
            <person name="Baldrian P."/>
            <person name="Spatafora J.W."/>
            <person name="Henrissat B."/>
            <person name="Nagy L.G."/>
            <person name="Aury J.M."/>
            <person name="Wincker P."/>
            <person name="Grigoriev I.V."/>
            <person name="Bonfante P."/>
            <person name="Martin F.M."/>
        </authorList>
    </citation>
    <scope>NUCLEOTIDE SEQUENCE [LARGE SCALE GENOMIC DNA]</scope>
    <source>
        <strain evidence="1 2">ATCC MYA-4762</strain>
    </source>
</reference>
<gene>
    <name evidence="1" type="ORF">L211DRAFT_517838</name>
</gene>
<protein>
    <submittedName>
        <fullName evidence="1">Uncharacterized protein</fullName>
    </submittedName>
</protein>
<proteinExistence type="predicted"/>
<dbReference type="Proteomes" id="UP000267821">
    <property type="component" value="Unassembled WGS sequence"/>
</dbReference>
<name>A0A3N4LGJ5_9PEZI</name>
<sequence>MQLMNPTNVINSSRKCLYPPTLISKRVNSIQNLPYRYPPWPRVLKIKKYFPSGVHWVHWVLRNLTTMEYVFSRVLSSKDVQGGGLDRPDAAHELGFTLGTVVTVNTCWSDDSSRAMFGQDVHGKWAGHRFDIVTEKKLLRDMKAGGGTWVDVSHREWAPMVRLCEENWWNKDLGERRY</sequence>
<dbReference type="EMBL" id="ML121570">
    <property type="protein sequence ID" value="RPB20562.1"/>
    <property type="molecule type" value="Genomic_DNA"/>
</dbReference>
<evidence type="ECO:0000313" key="2">
    <source>
        <dbReference type="Proteomes" id="UP000267821"/>
    </source>
</evidence>
<organism evidence="1 2">
    <name type="scientific">Terfezia boudieri ATCC MYA-4762</name>
    <dbReference type="NCBI Taxonomy" id="1051890"/>
    <lineage>
        <taxon>Eukaryota</taxon>
        <taxon>Fungi</taxon>
        <taxon>Dikarya</taxon>
        <taxon>Ascomycota</taxon>
        <taxon>Pezizomycotina</taxon>
        <taxon>Pezizomycetes</taxon>
        <taxon>Pezizales</taxon>
        <taxon>Pezizaceae</taxon>
        <taxon>Terfezia</taxon>
    </lineage>
</organism>
<dbReference type="AlphaFoldDB" id="A0A3N4LGJ5"/>
<accession>A0A3N4LGJ5</accession>
<evidence type="ECO:0000313" key="1">
    <source>
        <dbReference type="EMBL" id="RPB20562.1"/>
    </source>
</evidence>
<dbReference type="InParanoid" id="A0A3N4LGJ5"/>
<dbReference type="OrthoDB" id="2588098at2759"/>